<comment type="caution">
    <text evidence="1">The sequence shown here is derived from an EMBL/GenBank/DDBJ whole genome shotgun (WGS) entry which is preliminary data.</text>
</comment>
<organism evidence="1 2">
    <name type="scientific">Mycolicibacterium hippocampi</name>
    <dbReference type="NCBI Taxonomy" id="659824"/>
    <lineage>
        <taxon>Bacteria</taxon>
        <taxon>Bacillati</taxon>
        <taxon>Actinomycetota</taxon>
        <taxon>Actinomycetes</taxon>
        <taxon>Mycobacteriales</taxon>
        <taxon>Mycobacteriaceae</taxon>
        <taxon>Mycolicibacterium</taxon>
    </lineage>
</organism>
<protein>
    <submittedName>
        <fullName evidence="1">Uncharacterized protein</fullName>
    </submittedName>
</protein>
<dbReference type="RefSeq" id="WP_178359908.1">
    <property type="nucleotide sequence ID" value="NZ_JABFYL010000039.1"/>
</dbReference>
<dbReference type="AlphaFoldDB" id="A0A850PUD0"/>
<dbReference type="Proteomes" id="UP000570517">
    <property type="component" value="Unassembled WGS sequence"/>
</dbReference>
<gene>
    <name evidence="1" type="ORF">HLY00_1601</name>
</gene>
<dbReference type="EMBL" id="JABFYL010000039">
    <property type="protein sequence ID" value="NVN51614.1"/>
    <property type="molecule type" value="Genomic_DNA"/>
</dbReference>
<name>A0A850PUD0_9MYCO</name>
<accession>A0A850PUD0</accession>
<proteinExistence type="predicted"/>
<reference evidence="1 2" key="1">
    <citation type="submission" date="2020-05" db="EMBL/GenBank/DDBJ databases">
        <title>Draft genome sequence of Mycobacterium hippocampi DL, isolated from European seabass, Dicentrarchus labrax, reared in fish farms.</title>
        <authorList>
            <person name="Stathopoulou P."/>
            <person name="Asimakis E."/>
            <person name="Tzokas K."/>
            <person name="Batargias C."/>
            <person name="Tsiamis G."/>
        </authorList>
    </citation>
    <scope>NUCLEOTIDE SEQUENCE [LARGE SCALE GENOMIC DNA]</scope>
    <source>
        <strain evidence="1 2">DL</strain>
    </source>
</reference>
<sequence>MNSNDGCSRTPEEHMAEVADATLDRLGLLANEVRYLSDQLTMLGSYVLQDRVADSEVGHNLMLLASAARMLCAESLSCDVREIRDLLPGSTVVPDYIGLDNAARYLGMCSTQFEAHARSKGYEPEEHSDGQKYYDIADIGYMKAAIDFAERN</sequence>
<keyword evidence="2" id="KW-1185">Reference proteome</keyword>
<evidence type="ECO:0000313" key="2">
    <source>
        <dbReference type="Proteomes" id="UP000570517"/>
    </source>
</evidence>
<evidence type="ECO:0000313" key="1">
    <source>
        <dbReference type="EMBL" id="NVN51614.1"/>
    </source>
</evidence>